<dbReference type="GeneID" id="5126354"/>
<dbReference type="KEGG" id="pgu:PGUG_03754"/>
<dbReference type="InParanoid" id="A5DKF3"/>
<dbReference type="OMA" id="RILFWDE"/>
<dbReference type="InterPro" id="IPR020301">
    <property type="entry name" value="Mrx7"/>
</dbReference>
<evidence type="ECO:0000313" key="1">
    <source>
        <dbReference type="EMBL" id="EDK39656.2"/>
    </source>
</evidence>
<sequence>MPRPPPRSLQEYFYYLLVDSPAFNNWVRRIHARVNRIPYQAEHEPTKSMDASTYTPTRLHKMNAFRIIWVDELKRTFKIW</sequence>
<keyword evidence="2" id="KW-1185">Reference proteome</keyword>
<dbReference type="Proteomes" id="UP000001997">
    <property type="component" value="Unassembled WGS sequence"/>
</dbReference>
<dbReference type="FunCoup" id="A5DKF3">
    <property type="interactions" value="17"/>
</dbReference>
<proteinExistence type="predicted"/>
<dbReference type="EMBL" id="CH408158">
    <property type="protein sequence ID" value="EDK39656.2"/>
    <property type="molecule type" value="Genomic_DNA"/>
</dbReference>
<organism evidence="1 2">
    <name type="scientific">Meyerozyma guilliermondii (strain ATCC 6260 / CBS 566 / DSM 6381 / JCM 1539 / NBRC 10279 / NRRL Y-324)</name>
    <name type="common">Yeast</name>
    <name type="synonym">Candida guilliermondii</name>
    <dbReference type="NCBI Taxonomy" id="294746"/>
    <lineage>
        <taxon>Eukaryota</taxon>
        <taxon>Fungi</taxon>
        <taxon>Dikarya</taxon>
        <taxon>Ascomycota</taxon>
        <taxon>Saccharomycotina</taxon>
        <taxon>Pichiomycetes</taxon>
        <taxon>Debaryomycetaceae</taxon>
        <taxon>Meyerozyma</taxon>
    </lineage>
</organism>
<dbReference type="VEuPathDB" id="FungiDB:PGUG_03754"/>
<dbReference type="eggNOG" id="ENOG502S73A">
    <property type="taxonomic scope" value="Eukaryota"/>
</dbReference>
<reference evidence="1 2" key="1">
    <citation type="journal article" date="2009" name="Nature">
        <title>Evolution of pathogenicity and sexual reproduction in eight Candida genomes.</title>
        <authorList>
            <person name="Butler G."/>
            <person name="Rasmussen M.D."/>
            <person name="Lin M.F."/>
            <person name="Santos M.A."/>
            <person name="Sakthikumar S."/>
            <person name="Munro C.A."/>
            <person name="Rheinbay E."/>
            <person name="Grabherr M."/>
            <person name="Forche A."/>
            <person name="Reedy J.L."/>
            <person name="Agrafioti I."/>
            <person name="Arnaud M.B."/>
            <person name="Bates S."/>
            <person name="Brown A.J."/>
            <person name="Brunke S."/>
            <person name="Costanzo M.C."/>
            <person name="Fitzpatrick D.A."/>
            <person name="de Groot P.W."/>
            <person name="Harris D."/>
            <person name="Hoyer L.L."/>
            <person name="Hube B."/>
            <person name="Klis F.M."/>
            <person name="Kodira C."/>
            <person name="Lennard N."/>
            <person name="Logue M.E."/>
            <person name="Martin R."/>
            <person name="Neiman A.M."/>
            <person name="Nikolaou E."/>
            <person name="Quail M.A."/>
            <person name="Quinn J."/>
            <person name="Santos M.C."/>
            <person name="Schmitzberger F.F."/>
            <person name="Sherlock G."/>
            <person name="Shah P."/>
            <person name="Silverstein K.A."/>
            <person name="Skrzypek M.S."/>
            <person name="Soll D."/>
            <person name="Staggs R."/>
            <person name="Stansfield I."/>
            <person name="Stumpf M.P."/>
            <person name="Sudbery P.E."/>
            <person name="Srikantha T."/>
            <person name="Zeng Q."/>
            <person name="Berman J."/>
            <person name="Berriman M."/>
            <person name="Heitman J."/>
            <person name="Gow N.A."/>
            <person name="Lorenz M.C."/>
            <person name="Birren B.W."/>
            <person name="Kellis M."/>
            <person name="Cuomo C.A."/>
        </authorList>
    </citation>
    <scope>NUCLEOTIDE SEQUENCE [LARGE SCALE GENOMIC DNA]</scope>
    <source>
        <strain evidence="2">ATCC 6260 / CBS 566 / DSM 6381 / JCM 1539 / NBRC 10279 / NRRL Y-324</strain>
    </source>
</reference>
<name>A5DKF3_PICGU</name>
<protein>
    <submittedName>
        <fullName evidence="1">Uncharacterized protein</fullName>
    </submittedName>
</protein>
<dbReference type="AlphaFoldDB" id="A5DKF3"/>
<dbReference type="RefSeq" id="XP_001484373.2">
    <property type="nucleotide sequence ID" value="XM_001484323.1"/>
</dbReference>
<accession>A5DKF3</accession>
<evidence type="ECO:0000313" key="2">
    <source>
        <dbReference type="Proteomes" id="UP000001997"/>
    </source>
</evidence>
<gene>
    <name evidence="1" type="ORF">PGUG_03754</name>
</gene>
<dbReference type="OrthoDB" id="4138121at2759"/>
<dbReference type="HOGENOM" id="CLU_177980_0_0_1"/>
<dbReference type="Pfam" id="PF10906">
    <property type="entry name" value="Mrx7"/>
    <property type="match status" value="1"/>
</dbReference>